<accession>A0ABS3SIE0</accession>
<proteinExistence type="predicted"/>
<keyword evidence="4" id="KW-1185">Reference proteome</keyword>
<comment type="caution">
    <text evidence="3">The sequence shown here is derived from an EMBL/GenBank/DDBJ whole genome shotgun (WGS) entry which is preliminary data.</text>
</comment>
<feature type="compositionally biased region" description="Gly residues" evidence="1">
    <location>
        <begin position="71"/>
        <end position="83"/>
    </location>
</feature>
<feature type="transmembrane region" description="Helical" evidence="2">
    <location>
        <begin position="33"/>
        <end position="55"/>
    </location>
</feature>
<evidence type="ECO:0000313" key="4">
    <source>
        <dbReference type="Proteomes" id="UP000678317"/>
    </source>
</evidence>
<evidence type="ECO:0000313" key="3">
    <source>
        <dbReference type="EMBL" id="MBO3085516.1"/>
    </source>
</evidence>
<gene>
    <name evidence="3" type="ORF">J4035_12805</name>
</gene>
<reference evidence="3 4" key="1">
    <citation type="submission" date="2021-03" db="EMBL/GenBank/DDBJ databases">
        <title>novel species in genus Cellulomonas.</title>
        <authorList>
            <person name="Zhang G."/>
        </authorList>
    </citation>
    <scope>NUCLEOTIDE SEQUENCE [LARGE SCALE GENOMIC DNA]</scope>
    <source>
        <strain evidence="4">zg-ZUI188</strain>
    </source>
</reference>
<organism evidence="3 4">
    <name type="scientific">Cellulomonas fengjieae</name>
    <dbReference type="NCBI Taxonomy" id="2819978"/>
    <lineage>
        <taxon>Bacteria</taxon>
        <taxon>Bacillati</taxon>
        <taxon>Actinomycetota</taxon>
        <taxon>Actinomycetes</taxon>
        <taxon>Micrococcales</taxon>
        <taxon>Cellulomonadaceae</taxon>
        <taxon>Cellulomonas</taxon>
    </lineage>
</organism>
<keyword evidence="2" id="KW-0812">Transmembrane</keyword>
<dbReference type="Proteomes" id="UP000678317">
    <property type="component" value="Unassembled WGS sequence"/>
</dbReference>
<sequence length="83" mass="8590">MHHDLTTPWGFLAFELRRRIDRARSTKDLGASAIEWVIITGVLVALAAAVGLVIYNMVNDQAESIDIPDAPGGGGGGGGGGDT</sequence>
<keyword evidence="2" id="KW-0472">Membrane</keyword>
<evidence type="ECO:0000256" key="1">
    <source>
        <dbReference type="SAM" id="MobiDB-lite"/>
    </source>
</evidence>
<dbReference type="RefSeq" id="WP_208213343.1">
    <property type="nucleotide sequence ID" value="NZ_CP074404.1"/>
</dbReference>
<dbReference type="EMBL" id="JAGFBM010000007">
    <property type="protein sequence ID" value="MBO3085516.1"/>
    <property type="molecule type" value="Genomic_DNA"/>
</dbReference>
<name>A0ABS3SIE0_9CELL</name>
<protein>
    <submittedName>
        <fullName evidence="3">Uncharacterized protein</fullName>
    </submittedName>
</protein>
<evidence type="ECO:0000256" key="2">
    <source>
        <dbReference type="SAM" id="Phobius"/>
    </source>
</evidence>
<feature type="region of interest" description="Disordered" evidence="1">
    <location>
        <begin position="64"/>
        <end position="83"/>
    </location>
</feature>
<keyword evidence="2" id="KW-1133">Transmembrane helix</keyword>